<proteinExistence type="predicted"/>
<reference evidence="1" key="1">
    <citation type="submission" date="2016-10" db="EMBL/GenBank/DDBJ databases">
        <title>Sequence of Gallionella enrichment culture.</title>
        <authorList>
            <person name="Poehlein A."/>
            <person name="Muehling M."/>
            <person name="Daniel R."/>
        </authorList>
    </citation>
    <scope>NUCLEOTIDE SEQUENCE</scope>
</reference>
<accession>A0A1J5Q3A6</accession>
<evidence type="ECO:0000313" key="1">
    <source>
        <dbReference type="EMBL" id="OIQ74479.1"/>
    </source>
</evidence>
<sequence length="142" mass="14947">MSLLLRPVIALLLILLPLQGWVQSAMAADTATAAQHAAAVPMHAGMPGSTKHMRQMLFDADIAEPMAAHDAGCATGGNDLQDSTSGCADHDHAHCVICHLAVAQPPAFTLLLANAAQHPCPQTANTAWYSADLRTLQRPPRV</sequence>
<comment type="caution">
    <text evidence="1">The sequence shown here is derived from an EMBL/GenBank/DDBJ whole genome shotgun (WGS) entry which is preliminary data.</text>
</comment>
<protein>
    <submittedName>
        <fullName evidence="1">Uncharacterized protein</fullName>
    </submittedName>
</protein>
<dbReference type="EMBL" id="MLJW01002495">
    <property type="protein sequence ID" value="OIQ74479.1"/>
    <property type="molecule type" value="Genomic_DNA"/>
</dbReference>
<gene>
    <name evidence="1" type="ORF">GALL_438650</name>
</gene>
<name>A0A1J5Q3A6_9ZZZZ</name>
<dbReference type="AlphaFoldDB" id="A0A1J5Q3A6"/>
<organism evidence="1">
    <name type="scientific">mine drainage metagenome</name>
    <dbReference type="NCBI Taxonomy" id="410659"/>
    <lineage>
        <taxon>unclassified sequences</taxon>
        <taxon>metagenomes</taxon>
        <taxon>ecological metagenomes</taxon>
    </lineage>
</organism>